<dbReference type="Pfam" id="PF00076">
    <property type="entry name" value="RRM_1"/>
    <property type="match status" value="1"/>
</dbReference>
<feature type="compositionally biased region" description="Basic and acidic residues" evidence="2">
    <location>
        <begin position="73"/>
        <end position="85"/>
    </location>
</feature>
<comment type="caution">
    <text evidence="4">The sequence shown here is derived from an EMBL/GenBank/DDBJ whole genome shotgun (WGS) entry which is preliminary data.</text>
</comment>
<reference evidence="4" key="3">
    <citation type="submission" date="2019-09" db="EMBL/GenBank/DDBJ databases">
        <authorList>
            <person name="Gao Z."/>
        </authorList>
    </citation>
    <scope>NUCLEOTIDE SEQUENCE</scope>
    <source>
        <tissue evidence="4">Leaves</tissue>
    </source>
</reference>
<keyword evidence="1" id="KW-0694">RNA-binding</keyword>
<name>A0A6A1UL78_9ROSI</name>
<accession>A0A6A1UL78</accession>
<evidence type="ECO:0000259" key="3">
    <source>
        <dbReference type="PROSITE" id="PS50102"/>
    </source>
</evidence>
<dbReference type="EMBL" id="RXIC02000134">
    <property type="protein sequence ID" value="KAB1200698.1"/>
    <property type="molecule type" value="Genomic_DNA"/>
</dbReference>
<dbReference type="CDD" id="cd00590">
    <property type="entry name" value="RRM_SF"/>
    <property type="match status" value="1"/>
</dbReference>
<dbReference type="PROSITE" id="PS50102">
    <property type="entry name" value="RRM"/>
    <property type="match status" value="1"/>
</dbReference>
<feature type="compositionally biased region" description="Polar residues" evidence="2">
    <location>
        <begin position="96"/>
        <end position="107"/>
    </location>
</feature>
<dbReference type="Gene3D" id="3.30.70.330">
    <property type="match status" value="1"/>
</dbReference>
<evidence type="ECO:0000313" key="5">
    <source>
        <dbReference type="EMBL" id="KAB1203274.1"/>
    </source>
</evidence>
<dbReference type="GO" id="GO:0003723">
    <property type="term" value="F:RNA binding"/>
    <property type="evidence" value="ECO:0007669"/>
    <property type="project" value="UniProtKB-UniRule"/>
</dbReference>
<dbReference type="InterPro" id="IPR000504">
    <property type="entry name" value="RRM_dom"/>
</dbReference>
<gene>
    <name evidence="4" type="ORF">CJ030_MR0G006575</name>
    <name evidence="5" type="ORF">CJ030_MR8G026868</name>
</gene>
<sequence length="356" mass="39085">MKSRLRACLSSLFAGEHGVLSVSAKLRTLAKFQFEGIQSLRRSFHGSSDKDDPFLELGSVVAQRVGKHRKLKTEKPEHKKDDRRRSSNLIPLPGQSGLQFNDTSSKLGNSSPALSLKLDNQDSLSGDPTNINASNFKSSSSISIENVPSSIGLSDLKEALSVFGKISKASMTSKSNGVDCCFVQFESVESYNKAISVGGITVKSFILPIRPLQVQETITIRISNIGSGTADSAIHSTCMSYGALEGLVRSEDAVDVLFRVKDNSDTQRILKKLNYSIMDGCKWTACLHPEEAASGVTTNNDDTRYELGLQISCHLADLKRQMWMKKVHTEDLEWLHHSLMHLEAHPASKEEVSDSN</sequence>
<reference evidence="4" key="1">
    <citation type="submission" date="2018-07" db="EMBL/GenBank/DDBJ databases">
        <authorList>
            <person name="Gao Z.-S."/>
            <person name="Jia H.-M."/>
            <person name="Jia H.-J."/>
            <person name="Cai Q.-L."/>
            <person name="Wang Y."/>
            <person name="Zhao H.-B."/>
        </authorList>
    </citation>
    <scope>NUCLEOTIDE SEQUENCE</scope>
    <source>
        <tissue evidence="4">Leaves</tissue>
    </source>
</reference>
<feature type="region of interest" description="Disordered" evidence="2">
    <location>
        <begin position="66"/>
        <end position="107"/>
    </location>
</feature>
<dbReference type="Proteomes" id="UP000516437">
    <property type="component" value="Chromosome 8"/>
</dbReference>
<protein>
    <recommendedName>
        <fullName evidence="3">RRM domain-containing protein</fullName>
    </recommendedName>
</protein>
<dbReference type="SUPFAM" id="SSF54928">
    <property type="entry name" value="RNA-binding domain, RBD"/>
    <property type="match status" value="1"/>
</dbReference>
<dbReference type="AlphaFoldDB" id="A0A6A1UL78"/>
<dbReference type="OrthoDB" id="1923695at2759"/>
<feature type="domain" description="RRM" evidence="3">
    <location>
        <begin position="140"/>
        <end position="219"/>
    </location>
</feature>
<dbReference type="InterPro" id="IPR035979">
    <property type="entry name" value="RBD_domain_sf"/>
</dbReference>
<dbReference type="InterPro" id="IPR012677">
    <property type="entry name" value="Nucleotide-bd_a/b_plait_sf"/>
</dbReference>
<evidence type="ECO:0000313" key="4">
    <source>
        <dbReference type="EMBL" id="KAB1200698.1"/>
    </source>
</evidence>
<evidence type="ECO:0000256" key="2">
    <source>
        <dbReference type="SAM" id="MobiDB-lite"/>
    </source>
</evidence>
<reference evidence="4 6" key="2">
    <citation type="journal article" date="2019" name="Plant Biotechnol. J.">
        <title>The red bayberry genome and genetic basis of sex determination.</title>
        <authorList>
            <person name="Jia H.M."/>
            <person name="Jia H.J."/>
            <person name="Cai Q.L."/>
            <person name="Wang Y."/>
            <person name="Zhao H.B."/>
            <person name="Yang W.F."/>
            <person name="Wang G.Y."/>
            <person name="Li Y.H."/>
            <person name="Zhan D.L."/>
            <person name="Shen Y.T."/>
            <person name="Niu Q.F."/>
            <person name="Chang L."/>
            <person name="Qiu J."/>
            <person name="Zhao L."/>
            <person name="Xie H.B."/>
            <person name="Fu W.Y."/>
            <person name="Jin J."/>
            <person name="Li X.W."/>
            <person name="Jiao Y."/>
            <person name="Zhou C.C."/>
            <person name="Tu T."/>
            <person name="Chai C.Y."/>
            <person name="Gao J.L."/>
            <person name="Fan L.J."/>
            <person name="van de Weg E."/>
            <person name="Wang J.Y."/>
            <person name="Gao Z.S."/>
        </authorList>
    </citation>
    <scope>NUCLEOTIDE SEQUENCE [LARGE SCALE GENOMIC DNA]</scope>
    <source>
        <tissue evidence="4">Leaves</tissue>
    </source>
</reference>
<proteinExistence type="predicted"/>
<organism evidence="4 6">
    <name type="scientific">Morella rubra</name>
    <name type="common">Chinese bayberry</name>
    <dbReference type="NCBI Taxonomy" id="262757"/>
    <lineage>
        <taxon>Eukaryota</taxon>
        <taxon>Viridiplantae</taxon>
        <taxon>Streptophyta</taxon>
        <taxon>Embryophyta</taxon>
        <taxon>Tracheophyta</taxon>
        <taxon>Spermatophyta</taxon>
        <taxon>Magnoliopsida</taxon>
        <taxon>eudicotyledons</taxon>
        <taxon>Gunneridae</taxon>
        <taxon>Pentapetalae</taxon>
        <taxon>rosids</taxon>
        <taxon>fabids</taxon>
        <taxon>Fagales</taxon>
        <taxon>Myricaceae</taxon>
        <taxon>Morella</taxon>
    </lineage>
</organism>
<evidence type="ECO:0000256" key="1">
    <source>
        <dbReference type="PROSITE-ProRule" id="PRU00176"/>
    </source>
</evidence>
<evidence type="ECO:0000313" key="6">
    <source>
        <dbReference type="Proteomes" id="UP000516437"/>
    </source>
</evidence>
<keyword evidence="6" id="KW-1185">Reference proteome</keyword>
<dbReference type="EMBL" id="RXIC02000026">
    <property type="protein sequence ID" value="KAB1203274.1"/>
    <property type="molecule type" value="Genomic_DNA"/>
</dbReference>